<proteinExistence type="predicted"/>
<evidence type="ECO:0000256" key="1">
    <source>
        <dbReference type="SAM" id="MobiDB-lite"/>
    </source>
</evidence>
<sequence length="494" mass="53733">MEQCLNANVGGTGELQENPPGIEPGSTWWEGSALAALSPRPRTFDVCGWMSEPEEDYHEGILKATTSSPHRLFRLAGKNSLLSEQAAGSAASQPGPGCEARDCFPTAQAADVIAGKWRHAQRVLGNYCPGRSFHVTLTSRDWAGEDEDCDDTLVSWKHYPAVKEGGFQACARPTLSMVVQSCHPQARRVCGNVEKKGSGKREIPEKIRRPGAPPCTIPTFRFKQVGESRARSLEVAWPETFLGSIPSATKRIIACSVRPASSVVIRSQVFTQEQKIGSNVSLVTSSPRSGWVTDLGLHLKKTSIIAVGDFVFNFQNISVRRGNSFSLTITLREKETGVSDDSMEQRRNERAGETGNPRENLPTNGIVQHDSHTQKSGKCFRAIKKVAKTCKVGQRLYSPATAATISSHVTSDVAGAIISRSAWTTCSSPSGGRGGTGSLLRCPVRQPAKRADPRMRGTTPRPSNRPFTLPDTKPSAWWVDYLPAYLTVVTPEFD</sequence>
<feature type="region of interest" description="Disordered" evidence="1">
    <location>
        <begin position="336"/>
        <end position="373"/>
    </location>
</feature>
<gene>
    <name evidence="2" type="ORF">PR048_006732</name>
</gene>
<accession>A0ABQ9IBR5</accession>
<feature type="region of interest" description="Disordered" evidence="1">
    <location>
        <begin position="1"/>
        <end position="25"/>
    </location>
</feature>
<name>A0ABQ9IBR5_9NEOP</name>
<feature type="compositionally biased region" description="Basic and acidic residues" evidence="1">
    <location>
        <begin position="336"/>
        <end position="352"/>
    </location>
</feature>
<dbReference type="EMBL" id="JARBHB010000002">
    <property type="protein sequence ID" value="KAJ8894122.1"/>
    <property type="molecule type" value="Genomic_DNA"/>
</dbReference>
<comment type="caution">
    <text evidence="2">The sequence shown here is derived from an EMBL/GenBank/DDBJ whole genome shotgun (WGS) entry which is preliminary data.</text>
</comment>
<protein>
    <submittedName>
        <fullName evidence="2">Uncharacterized protein</fullName>
    </submittedName>
</protein>
<feature type="region of interest" description="Disordered" evidence="1">
    <location>
        <begin position="447"/>
        <end position="468"/>
    </location>
</feature>
<dbReference type="Proteomes" id="UP001159363">
    <property type="component" value="Chromosome 2"/>
</dbReference>
<keyword evidence="3" id="KW-1185">Reference proteome</keyword>
<organism evidence="2 3">
    <name type="scientific">Dryococelus australis</name>
    <dbReference type="NCBI Taxonomy" id="614101"/>
    <lineage>
        <taxon>Eukaryota</taxon>
        <taxon>Metazoa</taxon>
        <taxon>Ecdysozoa</taxon>
        <taxon>Arthropoda</taxon>
        <taxon>Hexapoda</taxon>
        <taxon>Insecta</taxon>
        <taxon>Pterygota</taxon>
        <taxon>Neoptera</taxon>
        <taxon>Polyneoptera</taxon>
        <taxon>Phasmatodea</taxon>
        <taxon>Verophasmatodea</taxon>
        <taxon>Anareolatae</taxon>
        <taxon>Phasmatidae</taxon>
        <taxon>Eurycanthinae</taxon>
        <taxon>Dryococelus</taxon>
    </lineage>
</organism>
<evidence type="ECO:0000313" key="2">
    <source>
        <dbReference type="EMBL" id="KAJ8894122.1"/>
    </source>
</evidence>
<reference evidence="2 3" key="1">
    <citation type="submission" date="2023-02" db="EMBL/GenBank/DDBJ databases">
        <title>LHISI_Scaffold_Assembly.</title>
        <authorList>
            <person name="Stuart O.P."/>
            <person name="Cleave R."/>
            <person name="Magrath M.J.L."/>
            <person name="Mikheyev A.S."/>
        </authorList>
    </citation>
    <scope>NUCLEOTIDE SEQUENCE [LARGE SCALE GENOMIC DNA]</scope>
    <source>
        <strain evidence="2">Daus_M_001</strain>
        <tissue evidence="2">Leg muscle</tissue>
    </source>
</reference>
<evidence type="ECO:0000313" key="3">
    <source>
        <dbReference type="Proteomes" id="UP001159363"/>
    </source>
</evidence>